<feature type="transmembrane region" description="Helical" evidence="2">
    <location>
        <begin position="17"/>
        <end position="35"/>
    </location>
</feature>
<keyword evidence="4" id="KW-1185">Reference proteome</keyword>
<dbReference type="EMBL" id="JBBKZV010000006">
    <property type="protein sequence ID" value="MEJ8822834.1"/>
    <property type="molecule type" value="Genomic_DNA"/>
</dbReference>
<dbReference type="InterPro" id="IPR011852">
    <property type="entry name" value="TRAP_TAXI"/>
</dbReference>
<dbReference type="Pfam" id="PF16868">
    <property type="entry name" value="NMT1_3"/>
    <property type="match status" value="1"/>
</dbReference>
<dbReference type="RefSeq" id="WP_340363880.1">
    <property type="nucleotide sequence ID" value="NZ_JBBKZV010000006.1"/>
</dbReference>
<dbReference type="Proteomes" id="UP001363010">
    <property type="component" value="Unassembled WGS sequence"/>
</dbReference>
<keyword evidence="2" id="KW-0812">Transmembrane</keyword>
<keyword evidence="2" id="KW-1133">Transmembrane helix</keyword>
<feature type="region of interest" description="Disordered" evidence="1">
    <location>
        <begin position="453"/>
        <end position="474"/>
    </location>
</feature>
<evidence type="ECO:0000313" key="4">
    <source>
        <dbReference type="Proteomes" id="UP001363010"/>
    </source>
</evidence>
<comment type="caution">
    <text evidence="3">The sequence shown here is derived from an EMBL/GenBank/DDBJ whole genome shotgun (WGS) entry which is preliminary data.</text>
</comment>
<reference evidence="3 4" key="1">
    <citation type="submission" date="2024-03" db="EMBL/GenBank/DDBJ databases">
        <title>Novel species of the genus Variovorax.</title>
        <authorList>
            <person name="Liu Q."/>
            <person name="Xin Y.-H."/>
        </authorList>
    </citation>
    <scope>NUCLEOTIDE SEQUENCE [LARGE SCALE GENOMIC DNA]</scope>
    <source>
        <strain evidence="3 4">KACC 18501</strain>
    </source>
</reference>
<accession>A0ABU8VYD1</accession>
<evidence type="ECO:0000256" key="1">
    <source>
        <dbReference type="SAM" id="MobiDB-lite"/>
    </source>
</evidence>
<gene>
    <name evidence="3" type="ORF">WKW80_12460</name>
</gene>
<keyword evidence="2" id="KW-0472">Membrane</keyword>
<dbReference type="SUPFAM" id="SSF53850">
    <property type="entry name" value="Periplasmic binding protein-like II"/>
    <property type="match status" value="1"/>
</dbReference>
<dbReference type="PANTHER" id="PTHR42941:SF1">
    <property type="entry name" value="SLL1037 PROTEIN"/>
    <property type="match status" value="1"/>
</dbReference>
<evidence type="ECO:0000313" key="3">
    <source>
        <dbReference type="EMBL" id="MEJ8822834.1"/>
    </source>
</evidence>
<protein>
    <submittedName>
        <fullName evidence="3">TAXI family TRAP transporter solute-binding subunit</fullName>
    </submittedName>
</protein>
<dbReference type="PANTHER" id="PTHR42941">
    <property type="entry name" value="SLL1037 PROTEIN"/>
    <property type="match status" value="1"/>
</dbReference>
<organism evidence="3 4">
    <name type="scientific">Variovorax humicola</name>
    <dbReference type="NCBI Taxonomy" id="1769758"/>
    <lineage>
        <taxon>Bacteria</taxon>
        <taxon>Pseudomonadati</taxon>
        <taxon>Pseudomonadota</taxon>
        <taxon>Betaproteobacteria</taxon>
        <taxon>Burkholderiales</taxon>
        <taxon>Comamonadaceae</taxon>
        <taxon>Variovorax</taxon>
    </lineage>
</organism>
<evidence type="ECO:0000256" key="2">
    <source>
        <dbReference type="SAM" id="Phobius"/>
    </source>
</evidence>
<proteinExistence type="predicted"/>
<name>A0ABU8VYD1_9BURK</name>
<sequence length="474" mass="53064">MQLDEVPAGPRQENARWTLLAVACVAVAFLGAWFLQSAIPRHIVLASGLRDGTYHQYAQRYKEILAREGVTVEERMTGGADENERLLRNPKSGVDVAFVHGGVVRPDDRGSLVMLAALYYEPLWIFYRDSVVREQFDELRYKRIAVGSADSGVRAFMEPLLAANGITRFNTDLVPLVNLEALRALQAGQVDAAFLVGPVQFPAVWQALHDPDLKLMSLARAEAYPRRVPYITKLTLPPGTIDLEQHIPQQEVKLIGTKAMLVSRDDLSPPIINLLLEAARELHGKQSYFERDDEFPNTTAVDLPVSTDADRHHRFGPSVLHRYLPFTIAAYLERLIMLLVPVLFVIVPLTNVLPRLFRWRIRSRIYRWYGELALLERDVRSRTGPLPIEQWLVDLGRIEQAATRIRAPLSYASEAYTLREHIGLVRQTVMARAQGVAAHADVEAVDAATGSVRNDLQARAAPTPQAPSGLKMPS</sequence>
<dbReference type="Gene3D" id="3.40.190.10">
    <property type="entry name" value="Periplasmic binding protein-like II"/>
    <property type="match status" value="2"/>
</dbReference>
<feature type="transmembrane region" description="Helical" evidence="2">
    <location>
        <begin position="335"/>
        <end position="357"/>
    </location>
</feature>